<dbReference type="GO" id="GO:0004366">
    <property type="term" value="F:glycerol-3-phosphate O-acyltransferase activity"/>
    <property type="evidence" value="ECO:0007669"/>
    <property type="project" value="TreeGrafter"/>
</dbReference>
<dbReference type="AlphaFoldDB" id="A0A5C3QZI0"/>
<keyword evidence="3" id="KW-1185">Reference proteome</keyword>
<feature type="domain" description="Phospholipid/glycerol acyltransferase" evidence="1">
    <location>
        <begin position="39"/>
        <end position="185"/>
    </location>
</feature>
<dbReference type="STRING" id="1884261.A0A5C3QZI0"/>
<dbReference type="SMART" id="SM00563">
    <property type="entry name" value="PlsC"/>
    <property type="match status" value="1"/>
</dbReference>
<evidence type="ECO:0000313" key="3">
    <source>
        <dbReference type="Proteomes" id="UP000305067"/>
    </source>
</evidence>
<dbReference type="GO" id="GO:0016287">
    <property type="term" value="F:glycerone-phosphate O-acyltransferase activity"/>
    <property type="evidence" value="ECO:0007669"/>
    <property type="project" value="TreeGrafter"/>
</dbReference>
<dbReference type="Proteomes" id="UP000305067">
    <property type="component" value="Unassembled WGS sequence"/>
</dbReference>
<dbReference type="OrthoDB" id="1044435at2759"/>
<evidence type="ECO:0000259" key="1">
    <source>
        <dbReference type="SMART" id="SM00563"/>
    </source>
</evidence>
<dbReference type="PANTHER" id="PTHR31605">
    <property type="entry name" value="GLYCEROL-3-PHOSPHATE O-ACYLTRANSFERASE 1"/>
    <property type="match status" value="1"/>
</dbReference>
<reference evidence="2 3" key="1">
    <citation type="journal article" date="2019" name="Nat. Ecol. Evol.">
        <title>Megaphylogeny resolves global patterns of mushroom evolution.</title>
        <authorList>
            <person name="Varga T."/>
            <person name="Krizsan K."/>
            <person name="Foldi C."/>
            <person name="Dima B."/>
            <person name="Sanchez-Garcia M."/>
            <person name="Sanchez-Ramirez S."/>
            <person name="Szollosi G.J."/>
            <person name="Szarkandi J.G."/>
            <person name="Papp V."/>
            <person name="Albert L."/>
            <person name="Andreopoulos W."/>
            <person name="Angelini C."/>
            <person name="Antonin V."/>
            <person name="Barry K.W."/>
            <person name="Bougher N.L."/>
            <person name="Buchanan P."/>
            <person name="Buyck B."/>
            <person name="Bense V."/>
            <person name="Catcheside P."/>
            <person name="Chovatia M."/>
            <person name="Cooper J."/>
            <person name="Damon W."/>
            <person name="Desjardin D."/>
            <person name="Finy P."/>
            <person name="Geml J."/>
            <person name="Haridas S."/>
            <person name="Hughes K."/>
            <person name="Justo A."/>
            <person name="Karasinski D."/>
            <person name="Kautmanova I."/>
            <person name="Kiss B."/>
            <person name="Kocsube S."/>
            <person name="Kotiranta H."/>
            <person name="LaButti K.M."/>
            <person name="Lechner B.E."/>
            <person name="Liimatainen K."/>
            <person name="Lipzen A."/>
            <person name="Lukacs Z."/>
            <person name="Mihaltcheva S."/>
            <person name="Morgado L.N."/>
            <person name="Niskanen T."/>
            <person name="Noordeloos M.E."/>
            <person name="Ohm R.A."/>
            <person name="Ortiz-Santana B."/>
            <person name="Ovrebo C."/>
            <person name="Racz N."/>
            <person name="Riley R."/>
            <person name="Savchenko A."/>
            <person name="Shiryaev A."/>
            <person name="Soop K."/>
            <person name="Spirin V."/>
            <person name="Szebenyi C."/>
            <person name="Tomsovsky M."/>
            <person name="Tulloss R.E."/>
            <person name="Uehling J."/>
            <person name="Grigoriev I.V."/>
            <person name="Vagvolgyi C."/>
            <person name="Papp T."/>
            <person name="Martin F.M."/>
            <person name="Miettinen O."/>
            <person name="Hibbett D.S."/>
            <person name="Nagy L.G."/>
        </authorList>
    </citation>
    <scope>NUCLEOTIDE SEQUENCE [LARGE SCALE GENOMIC DNA]</scope>
    <source>
        <strain evidence="2 3">CBS 309.79</strain>
    </source>
</reference>
<protein>
    <recommendedName>
        <fullName evidence="1">Phospholipid/glycerol acyltransferase domain-containing protein</fullName>
    </recommendedName>
</protein>
<sequence>MELKIVYRILRQVSDWTLTGFYSDVHVEGSENVPKHGPIILASTHHNEMIDIATLAATIPHRRHVSFWAKSSMFANPVFRWILVSSNTIPVRRNPDKLSASTDSSSTSLFKETCLALDEGRVIGVFPEGTSYTQPGIMQIKEGAGWAAAEYSQWQSSSKKHSASSSNGIQTSEDLYVIPVAIVYTDKSRYQSRVSVRYGKPMLLSDYRAAQATNNDADVASAKPIVKQLMRDIEQRLNEMAVISADWETLHASRIARDMLWGSPDNIPLEHFTRVSQTMVDAFSAESSSSTSLHRAIAPLIKYLALLQYTSITHDSLSVALPLRISAARSSADVSSNLSRFAAIRILVRTICMTVLHPHTLLSLPALIAHLPAFILSPLSVKLFSTLGEEETLAEFKAIFGGVGVGIGSGLLGWGAQRLIARGHLIDFLRLHLTFGVEQLAVVSGLDALQQALSGNQSFVKKWVVKLGLIYGVGWVLVRWHNHSIKANYRRWQLLLTSLKLFLSSWSRSDMPADVLELYKKPALPPVNPFLNLPPELSQRSDVPPPSMSQRLALVRHLPSARLKAYGSLLEVLQDSNNGLRDRLTAMGWKEVMMV</sequence>
<dbReference type="CDD" id="cd07992">
    <property type="entry name" value="LPLAT_AAK14816-like"/>
    <property type="match status" value="1"/>
</dbReference>
<dbReference type="PANTHER" id="PTHR31605:SF0">
    <property type="entry name" value="GLYCEROL-3-PHOSPHATE O-ACYLTRANSFERASE 1"/>
    <property type="match status" value="1"/>
</dbReference>
<dbReference type="InterPro" id="IPR002123">
    <property type="entry name" value="Plipid/glycerol_acylTrfase"/>
</dbReference>
<dbReference type="Pfam" id="PF01553">
    <property type="entry name" value="Acyltransferase"/>
    <property type="match status" value="1"/>
</dbReference>
<dbReference type="InterPro" id="IPR052744">
    <property type="entry name" value="GPAT/DAPAT"/>
</dbReference>
<evidence type="ECO:0000313" key="2">
    <source>
        <dbReference type="EMBL" id="TFL03794.1"/>
    </source>
</evidence>
<dbReference type="GO" id="GO:0008654">
    <property type="term" value="P:phospholipid biosynthetic process"/>
    <property type="evidence" value="ECO:0007669"/>
    <property type="project" value="TreeGrafter"/>
</dbReference>
<accession>A0A5C3QZI0</accession>
<name>A0A5C3QZI0_9AGAR</name>
<gene>
    <name evidence="2" type="ORF">BDV98DRAFT_525392</name>
</gene>
<dbReference type="EMBL" id="ML178819">
    <property type="protein sequence ID" value="TFL03794.1"/>
    <property type="molecule type" value="Genomic_DNA"/>
</dbReference>
<organism evidence="2 3">
    <name type="scientific">Pterulicium gracile</name>
    <dbReference type="NCBI Taxonomy" id="1884261"/>
    <lineage>
        <taxon>Eukaryota</taxon>
        <taxon>Fungi</taxon>
        <taxon>Dikarya</taxon>
        <taxon>Basidiomycota</taxon>
        <taxon>Agaricomycotina</taxon>
        <taxon>Agaricomycetes</taxon>
        <taxon>Agaricomycetidae</taxon>
        <taxon>Agaricales</taxon>
        <taxon>Pleurotineae</taxon>
        <taxon>Pterulaceae</taxon>
        <taxon>Pterulicium</taxon>
    </lineage>
</organism>
<dbReference type="SUPFAM" id="SSF69593">
    <property type="entry name" value="Glycerol-3-phosphate (1)-acyltransferase"/>
    <property type="match status" value="1"/>
</dbReference>
<proteinExistence type="predicted"/>